<protein>
    <submittedName>
        <fullName evidence="4">Gfo/Idh/MocA family oxidoreductase</fullName>
    </submittedName>
</protein>
<evidence type="ECO:0000259" key="3">
    <source>
        <dbReference type="Pfam" id="PF22725"/>
    </source>
</evidence>
<dbReference type="Gene3D" id="3.30.360.10">
    <property type="entry name" value="Dihydrodipicolinate Reductase, domain 2"/>
    <property type="match status" value="1"/>
</dbReference>
<dbReference type="PANTHER" id="PTHR43377">
    <property type="entry name" value="BILIVERDIN REDUCTASE A"/>
    <property type="match status" value="1"/>
</dbReference>
<keyword evidence="1" id="KW-0520">NAD</keyword>
<dbReference type="AlphaFoldDB" id="A0A9D1YTJ9"/>
<dbReference type="InterPro" id="IPR051450">
    <property type="entry name" value="Gfo/Idh/MocA_Oxidoreductases"/>
</dbReference>
<evidence type="ECO:0000259" key="2">
    <source>
        <dbReference type="Pfam" id="PF01408"/>
    </source>
</evidence>
<evidence type="ECO:0000313" key="5">
    <source>
        <dbReference type="Proteomes" id="UP000824005"/>
    </source>
</evidence>
<dbReference type="Gene3D" id="3.40.50.720">
    <property type="entry name" value="NAD(P)-binding Rossmann-like Domain"/>
    <property type="match status" value="1"/>
</dbReference>
<comment type="caution">
    <text evidence="4">The sequence shown here is derived from an EMBL/GenBank/DDBJ whole genome shotgun (WGS) entry which is preliminary data.</text>
</comment>
<name>A0A9D1YTJ9_9MICO</name>
<reference evidence="4" key="2">
    <citation type="submission" date="2021-04" db="EMBL/GenBank/DDBJ databases">
        <authorList>
            <person name="Gilroy R."/>
        </authorList>
    </citation>
    <scope>NUCLEOTIDE SEQUENCE</scope>
    <source>
        <strain evidence="4">ChiGjej1B1-98</strain>
    </source>
</reference>
<dbReference type="InterPro" id="IPR000683">
    <property type="entry name" value="Gfo/Idh/MocA-like_OxRdtase_N"/>
</dbReference>
<gene>
    <name evidence="4" type="ORF">H9830_00735</name>
</gene>
<dbReference type="Pfam" id="PF22725">
    <property type="entry name" value="GFO_IDH_MocA_C3"/>
    <property type="match status" value="1"/>
</dbReference>
<feature type="domain" description="GFO/IDH/MocA-like oxidoreductase" evidence="3">
    <location>
        <begin position="131"/>
        <end position="252"/>
    </location>
</feature>
<sequence length="324" mass="33727">MARTLRWAVVGASWIAGDRVIPALRAAEQQITHLVTSSGGYGADFAAEHGIPEVAATLEDIAPGDIDAVYVGNLNELHRHAAEAAAARGWHVLLEKPMATTVEDAGAIVDACARAGVVLAVNHHLAASGAVQAIRELIEEGAVGRVRAVRIEHAKLLPDFLRTWRLGDGAGAGVVPDLTPHDASVLFALLGSREVLDVKALAVRQGDWNGAALDASAAVLRLEGDVLVTLHDGFTTPHATSGVEVLGSTGAISAEDLLDPDPIATVRLMTDSGTAEIDWQRRDVYEATVRAFVAAVAGEGEPVVDGRAALRAAEVAFAVEAAAR</sequence>
<dbReference type="GO" id="GO:0000166">
    <property type="term" value="F:nucleotide binding"/>
    <property type="evidence" value="ECO:0007669"/>
    <property type="project" value="InterPro"/>
</dbReference>
<dbReference type="SUPFAM" id="SSF55347">
    <property type="entry name" value="Glyceraldehyde-3-phosphate dehydrogenase-like, C-terminal domain"/>
    <property type="match status" value="1"/>
</dbReference>
<evidence type="ECO:0000313" key="4">
    <source>
        <dbReference type="EMBL" id="HIY64785.1"/>
    </source>
</evidence>
<dbReference type="SUPFAM" id="SSF51735">
    <property type="entry name" value="NAD(P)-binding Rossmann-fold domains"/>
    <property type="match status" value="1"/>
</dbReference>
<dbReference type="InterPro" id="IPR055170">
    <property type="entry name" value="GFO_IDH_MocA-like_dom"/>
</dbReference>
<dbReference type="PANTHER" id="PTHR43377:SF1">
    <property type="entry name" value="BILIVERDIN REDUCTASE A"/>
    <property type="match status" value="1"/>
</dbReference>
<proteinExistence type="predicted"/>
<dbReference type="EMBL" id="DXDC01000018">
    <property type="protein sequence ID" value="HIY64785.1"/>
    <property type="molecule type" value="Genomic_DNA"/>
</dbReference>
<dbReference type="Proteomes" id="UP000824005">
    <property type="component" value="Unassembled WGS sequence"/>
</dbReference>
<dbReference type="Pfam" id="PF01408">
    <property type="entry name" value="GFO_IDH_MocA"/>
    <property type="match status" value="1"/>
</dbReference>
<evidence type="ECO:0000256" key="1">
    <source>
        <dbReference type="ARBA" id="ARBA00023027"/>
    </source>
</evidence>
<organism evidence="4 5">
    <name type="scientific">Candidatus Agrococcus pullicola</name>
    <dbReference type="NCBI Taxonomy" id="2838429"/>
    <lineage>
        <taxon>Bacteria</taxon>
        <taxon>Bacillati</taxon>
        <taxon>Actinomycetota</taxon>
        <taxon>Actinomycetes</taxon>
        <taxon>Micrococcales</taxon>
        <taxon>Microbacteriaceae</taxon>
        <taxon>Agrococcus</taxon>
    </lineage>
</organism>
<reference evidence="4" key="1">
    <citation type="journal article" date="2021" name="PeerJ">
        <title>Extensive microbial diversity within the chicken gut microbiome revealed by metagenomics and culture.</title>
        <authorList>
            <person name="Gilroy R."/>
            <person name="Ravi A."/>
            <person name="Getino M."/>
            <person name="Pursley I."/>
            <person name="Horton D.L."/>
            <person name="Alikhan N.F."/>
            <person name="Baker D."/>
            <person name="Gharbi K."/>
            <person name="Hall N."/>
            <person name="Watson M."/>
            <person name="Adriaenssens E.M."/>
            <person name="Foster-Nyarko E."/>
            <person name="Jarju S."/>
            <person name="Secka A."/>
            <person name="Antonio M."/>
            <person name="Oren A."/>
            <person name="Chaudhuri R.R."/>
            <person name="La Ragione R."/>
            <person name="Hildebrand F."/>
            <person name="Pallen M.J."/>
        </authorList>
    </citation>
    <scope>NUCLEOTIDE SEQUENCE</scope>
    <source>
        <strain evidence="4">ChiGjej1B1-98</strain>
    </source>
</reference>
<feature type="domain" description="Gfo/Idh/MocA-like oxidoreductase N-terminal" evidence="2">
    <location>
        <begin position="5"/>
        <end position="123"/>
    </location>
</feature>
<dbReference type="InterPro" id="IPR036291">
    <property type="entry name" value="NAD(P)-bd_dom_sf"/>
</dbReference>
<accession>A0A9D1YTJ9</accession>